<evidence type="ECO:0000313" key="5">
    <source>
        <dbReference type="EMBL" id="TCG11683.1"/>
    </source>
</evidence>
<dbReference type="GO" id="GO:0016887">
    <property type="term" value="F:ATP hydrolysis activity"/>
    <property type="evidence" value="ECO:0007669"/>
    <property type="project" value="InterPro"/>
</dbReference>
<dbReference type="EMBL" id="PSZP01000004">
    <property type="protein sequence ID" value="TCG11683.1"/>
    <property type="molecule type" value="Genomic_DNA"/>
</dbReference>
<proteinExistence type="predicted"/>
<evidence type="ECO:0000313" key="6">
    <source>
        <dbReference type="Proteomes" id="UP000291072"/>
    </source>
</evidence>
<sequence>MENIIEVKGLVKSFGKSTVVDDVSFKVKRGSFHGFLGANGAGKTTTIKAIIGAYNQYKGEITIDGLSSKLKITKNIIGYVPERPIFPIAQNVLTYLTYMGNLSGMTLRDSKQRVKELLDKYEVNHLAKKNPNRLSSGQKKKILLIQALINSPSLIIMDEPASNLDPIARAELFDDLRKLNKDGVTVFITSHILAELDGFINDATILSEGKVIFSGDVNTFKNGRTLVDAFLESVKPKEVSNV</sequence>
<comment type="caution">
    <text evidence="5">The sequence shown here is derived from an EMBL/GenBank/DDBJ whole genome shotgun (WGS) entry which is preliminary data.</text>
</comment>
<dbReference type="Pfam" id="PF00005">
    <property type="entry name" value="ABC_tran"/>
    <property type="match status" value="1"/>
</dbReference>
<evidence type="ECO:0000256" key="2">
    <source>
        <dbReference type="ARBA" id="ARBA00022741"/>
    </source>
</evidence>
<dbReference type="SMART" id="SM00382">
    <property type="entry name" value="AAA"/>
    <property type="match status" value="1"/>
</dbReference>
<dbReference type="GO" id="GO:0005524">
    <property type="term" value="F:ATP binding"/>
    <property type="evidence" value="ECO:0007669"/>
    <property type="project" value="UniProtKB-KW"/>
</dbReference>
<dbReference type="InterPro" id="IPR003593">
    <property type="entry name" value="AAA+_ATPase"/>
</dbReference>
<keyword evidence="3 5" id="KW-0067">ATP-binding</keyword>
<evidence type="ECO:0000256" key="1">
    <source>
        <dbReference type="ARBA" id="ARBA00022448"/>
    </source>
</evidence>
<protein>
    <submittedName>
        <fullName evidence="5">Multidrug ABC transporter ATP-binding protein</fullName>
    </submittedName>
</protein>
<dbReference type="InterPro" id="IPR027417">
    <property type="entry name" value="P-loop_NTPase"/>
</dbReference>
<keyword evidence="2" id="KW-0547">Nucleotide-binding</keyword>
<feature type="domain" description="ABC transporter" evidence="4">
    <location>
        <begin position="5"/>
        <end position="233"/>
    </location>
</feature>
<evidence type="ECO:0000259" key="4">
    <source>
        <dbReference type="PROSITE" id="PS50893"/>
    </source>
</evidence>
<dbReference type="InterPro" id="IPR017871">
    <property type="entry name" value="ABC_transporter-like_CS"/>
</dbReference>
<dbReference type="PROSITE" id="PS00211">
    <property type="entry name" value="ABC_TRANSPORTER_1"/>
    <property type="match status" value="1"/>
</dbReference>
<keyword evidence="6" id="KW-1185">Reference proteome</keyword>
<evidence type="ECO:0000256" key="3">
    <source>
        <dbReference type="ARBA" id="ARBA00022840"/>
    </source>
</evidence>
<dbReference type="PANTHER" id="PTHR42939">
    <property type="entry name" value="ABC TRANSPORTER ATP-BINDING PROTEIN ALBC-RELATED"/>
    <property type="match status" value="1"/>
</dbReference>
<reference evidence="5 6" key="1">
    <citation type="submission" date="2018-02" db="EMBL/GenBank/DDBJ databases">
        <title>Mycoplasma marinum and Mycoplasma todarodis sp. nov., moderately halophilic and psychrotolerant mycoplasmas isolated from cephalopods.</title>
        <authorList>
            <person name="Viver T."/>
        </authorList>
    </citation>
    <scope>NUCLEOTIDE SEQUENCE [LARGE SCALE GENOMIC DNA]</scope>
    <source>
        <strain evidence="5 6">5H</strain>
    </source>
</reference>
<dbReference type="InterPro" id="IPR051782">
    <property type="entry name" value="ABC_Transporter_VariousFunc"/>
</dbReference>
<dbReference type="PANTHER" id="PTHR42939:SF1">
    <property type="entry name" value="ABC TRANSPORTER ATP-BINDING PROTEIN ALBC-RELATED"/>
    <property type="match status" value="1"/>
</dbReference>
<dbReference type="Proteomes" id="UP000291072">
    <property type="component" value="Unassembled WGS sequence"/>
</dbReference>
<name>A0A4R0XLW6_9MOLU</name>
<gene>
    <name evidence="5" type="ORF">C4B25_00995</name>
</gene>
<keyword evidence="1" id="KW-0813">Transport</keyword>
<accession>A0A4R0XLW6</accession>
<dbReference type="AlphaFoldDB" id="A0A4R0XLW6"/>
<dbReference type="Gene3D" id="3.40.50.300">
    <property type="entry name" value="P-loop containing nucleotide triphosphate hydrolases"/>
    <property type="match status" value="1"/>
</dbReference>
<dbReference type="CDD" id="cd03230">
    <property type="entry name" value="ABC_DR_subfamily_A"/>
    <property type="match status" value="1"/>
</dbReference>
<dbReference type="PROSITE" id="PS50893">
    <property type="entry name" value="ABC_TRANSPORTER_2"/>
    <property type="match status" value="1"/>
</dbReference>
<dbReference type="InterPro" id="IPR003439">
    <property type="entry name" value="ABC_transporter-like_ATP-bd"/>
</dbReference>
<organism evidence="5 6">
    <name type="scientific">Mycoplasma todarodis</name>
    <dbReference type="NCBI Taxonomy" id="1937191"/>
    <lineage>
        <taxon>Bacteria</taxon>
        <taxon>Bacillati</taxon>
        <taxon>Mycoplasmatota</taxon>
        <taxon>Mollicutes</taxon>
        <taxon>Mycoplasmataceae</taxon>
        <taxon>Mycoplasma</taxon>
    </lineage>
</organism>
<dbReference type="OrthoDB" id="9775135at2"/>
<dbReference type="SUPFAM" id="SSF52540">
    <property type="entry name" value="P-loop containing nucleoside triphosphate hydrolases"/>
    <property type="match status" value="1"/>
</dbReference>